<evidence type="ECO:0000313" key="2">
    <source>
        <dbReference type="EMBL" id="AWT46801.1"/>
    </source>
</evidence>
<name>A0A2U9PD62_STRAS</name>
<dbReference type="Pfam" id="PF12728">
    <property type="entry name" value="HTH_17"/>
    <property type="match status" value="1"/>
</dbReference>
<gene>
    <name evidence="2" type="ORF">DMT42_33990</name>
</gene>
<dbReference type="GO" id="GO:0003677">
    <property type="term" value="F:DNA binding"/>
    <property type="evidence" value="ECO:0007669"/>
    <property type="project" value="InterPro"/>
</dbReference>
<accession>A0A2U9PD62</accession>
<dbReference type="InterPro" id="IPR010093">
    <property type="entry name" value="SinI_DNA-bd"/>
</dbReference>
<dbReference type="Proteomes" id="UP000247634">
    <property type="component" value="Chromosome"/>
</dbReference>
<dbReference type="NCBIfam" id="TIGR01764">
    <property type="entry name" value="excise"/>
    <property type="match status" value="1"/>
</dbReference>
<sequence length="61" mass="7161">MTAQFMSVRETANYLNVSISWIYRHATRSGLTPYRFGAGTNAKIRFKRSEVEAWTKQQRTF</sequence>
<dbReference type="InterPro" id="IPR009061">
    <property type="entry name" value="DNA-bd_dom_put_sf"/>
</dbReference>
<evidence type="ECO:0000259" key="1">
    <source>
        <dbReference type="Pfam" id="PF12728"/>
    </source>
</evidence>
<evidence type="ECO:0000313" key="3">
    <source>
        <dbReference type="Proteomes" id="UP000247634"/>
    </source>
</evidence>
<feature type="domain" description="Helix-turn-helix" evidence="1">
    <location>
        <begin position="5"/>
        <end position="59"/>
    </location>
</feature>
<dbReference type="KEGG" id="sact:DMT42_33990"/>
<dbReference type="AlphaFoldDB" id="A0A2U9PD62"/>
<proteinExistence type="predicted"/>
<organism evidence="2 3">
    <name type="scientific">Streptomyces actuosus</name>
    <dbReference type="NCBI Taxonomy" id="1885"/>
    <lineage>
        <taxon>Bacteria</taxon>
        <taxon>Bacillati</taxon>
        <taxon>Actinomycetota</taxon>
        <taxon>Actinomycetes</taxon>
        <taxon>Kitasatosporales</taxon>
        <taxon>Streptomycetaceae</taxon>
        <taxon>Streptomyces</taxon>
    </lineage>
</organism>
<dbReference type="SUPFAM" id="SSF46955">
    <property type="entry name" value="Putative DNA-binding domain"/>
    <property type="match status" value="1"/>
</dbReference>
<dbReference type="InterPro" id="IPR041657">
    <property type="entry name" value="HTH_17"/>
</dbReference>
<dbReference type="OrthoDB" id="194758at2"/>
<reference evidence="2 3" key="1">
    <citation type="submission" date="2018-06" db="EMBL/GenBank/DDBJ databases">
        <title>The complete genome sequence of a nosiheptide producer Streptomyces actuosus ATCC 25421: deducing the ability of producing a new class III lantibiotics.</title>
        <authorList>
            <person name="Liu W."/>
            <person name="Sun F."/>
            <person name="Hu Y."/>
        </authorList>
    </citation>
    <scope>NUCLEOTIDE SEQUENCE [LARGE SCALE GENOMIC DNA]</scope>
    <source>
        <strain evidence="2 3">ATCC 25421</strain>
    </source>
</reference>
<dbReference type="RefSeq" id="WP_110634174.1">
    <property type="nucleotide sequence ID" value="NZ_CP029788.1"/>
</dbReference>
<keyword evidence="3" id="KW-1185">Reference proteome</keyword>
<dbReference type="EMBL" id="CP029788">
    <property type="protein sequence ID" value="AWT46801.1"/>
    <property type="molecule type" value="Genomic_DNA"/>
</dbReference>
<protein>
    <recommendedName>
        <fullName evidence="1">Helix-turn-helix domain-containing protein</fullName>
    </recommendedName>
</protein>